<evidence type="ECO:0000313" key="1">
    <source>
        <dbReference type="EMBL" id="SVA27474.1"/>
    </source>
</evidence>
<feature type="non-terminal residue" evidence="1">
    <location>
        <position position="69"/>
    </location>
</feature>
<proteinExistence type="predicted"/>
<dbReference type="EMBL" id="UINC01006428">
    <property type="protein sequence ID" value="SVA27474.1"/>
    <property type="molecule type" value="Genomic_DNA"/>
</dbReference>
<dbReference type="AlphaFoldDB" id="A0A381UHM9"/>
<reference evidence="1" key="1">
    <citation type="submission" date="2018-05" db="EMBL/GenBank/DDBJ databases">
        <authorList>
            <person name="Lanie J.A."/>
            <person name="Ng W.-L."/>
            <person name="Kazmierczak K.M."/>
            <person name="Andrzejewski T.M."/>
            <person name="Davidsen T.M."/>
            <person name="Wayne K.J."/>
            <person name="Tettelin H."/>
            <person name="Glass J.I."/>
            <person name="Rusch D."/>
            <person name="Podicherti R."/>
            <person name="Tsui H.-C.T."/>
            <person name="Winkler M.E."/>
        </authorList>
    </citation>
    <scope>NUCLEOTIDE SEQUENCE</scope>
</reference>
<name>A0A381UHM9_9ZZZZ</name>
<protein>
    <submittedName>
        <fullName evidence="1">Uncharacterized protein</fullName>
    </submittedName>
</protein>
<accession>A0A381UHM9</accession>
<gene>
    <name evidence="1" type="ORF">METZ01_LOCUS80328</name>
</gene>
<organism evidence="1">
    <name type="scientific">marine metagenome</name>
    <dbReference type="NCBI Taxonomy" id="408172"/>
    <lineage>
        <taxon>unclassified sequences</taxon>
        <taxon>metagenomes</taxon>
        <taxon>ecological metagenomes</taxon>
    </lineage>
</organism>
<sequence length="69" mass="7303">MCSQSEASSAKKTTDLGSDWRSRTSVRADDFLRNGIDSGIRTILTLPVGVIGLGGYRAGVEAMRPSEAS</sequence>